<dbReference type="PROSITE" id="PS50977">
    <property type="entry name" value="HTH_TETR_2"/>
    <property type="match status" value="1"/>
</dbReference>
<feature type="DNA-binding region" description="H-T-H motif" evidence="2">
    <location>
        <begin position="28"/>
        <end position="47"/>
    </location>
</feature>
<feature type="domain" description="HTH tetR-type" evidence="3">
    <location>
        <begin position="5"/>
        <end position="65"/>
    </location>
</feature>
<keyword evidence="1 2" id="KW-0238">DNA-binding</keyword>
<dbReference type="PANTHER" id="PTHR43479:SF11">
    <property type="entry name" value="ACREF_ENVCD OPERON REPRESSOR-RELATED"/>
    <property type="match status" value="1"/>
</dbReference>
<name>A0A212JES0_9BACT</name>
<gene>
    <name evidence="4" type="ORF">KL86DYS2_11358</name>
</gene>
<dbReference type="RefSeq" id="WP_291125595.1">
    <property type="nucleotide sequence ID" value="NZ_CABTJG010000001.1"/>
</dbReference>
<evidence type="ECO:0000256" key="1">
    <source>
        <dbReference type="ARBA" id="ARBA00023125"/>
    </source>
</evidence>
<dbReference type="GO" id="GO:0003677">
    <property type="term" value="F:DNA binding"/>
    <property type="evidence" value="ECO:0007669"/>
    <property type="project" value="UniProtKB-UniRule"/>
</dbReference>
<dbReference type="Gene3D" id="1.10.357.10">
    <property type="entry name" value="Tetracycline Repressor, domain 2"/>
    <property type="match status" value="1"/>
</dbReference>
<dbReference type="SUPFAM" id="SSF46689">
    <property type="entry name" value="Homeodomain-like"/>
    <property type="match status" value="1"/>
</dbReference>
<organism evidence="4">
    <name type="scientific">uncultured Dysgonomonas sp</name>
    <dbReference type="NCBI Taxonomy" id="206096"/>
    <lineage>
        <taxon>Bacteria</taxon>
        <taxon>Pseudomonadati</taxon>
        <taxon>Bacteroidota</taxon>
        <taxon>Bacteroidia</taxon>
        <taxon>Bacteroidales</taxon>
        <taxon>Dysgonomonadaceae</taxon>
        <taxon>Dysgonomonas</taxon>
        <taxon>environmental samples</taxon>
    </lineage>
</organism>
<dbReference type="AlphaFoldDB" id="A0A212JES0"/>
<dbReference type="PRINTS" id="PR00455">
    <property type="entry name" value="HTHTETR"/>
</dbReference>
<dbReference type="Pfam" id="PF00440">
    <property type="entry name" value="TetR_N"/>
    <property type="match status" value="1"/>
</dbReference>
<dbReference type="PANTHER" id="PTHR43479">
    <property type="entry name" value="ACREF/ENVCD OPERON REPRESSOR-RELATED"/>
    <property type="match status" value="1"/>
</dbReference>
<dbReference type="EMBL" id="FLUL01000001">
    <property type="protein sequence ID" value="SBV97921.1"/>
    <property type="molecule type" value="Genomic_DNA"/>
</dbReference>
<reference evidence="4" key="1">
    <citation type="submission" date="2016-04" db="EMBL/GenBank/DDBJ databases">
        <authorList>
            <person name="Evans L.H."/>
            <person name="Alamgir A."/>
            <person name="Owens N."/>
            <person name="Weber N.D."/>
            <person name="Virtaneva K."/>
            <person name="Barbian K."/>
            <person name="Babar A."/>
            <person name="Rosenke K."/>
        </authorList>
    </citation>
    <scope>NUCLEOTIDE SEQUENCE</scope>
    <source>
        <strain evidence="4">86-2</strain>
    </source>
</reference>
<evidence type="ECO:0000256" key="2">
    <source>
        <dbReference type="PROSITE-ProRule" id="PRU00335"/>
    </source>
</evidence>
<dbReference type="InterPro" id="IPR001647">
    <property type="entry name" value="HTH_TetR"/>
</dbReference>
<accession>A0A212JES0</accession>
<evidence type="ECO:0000259" key="3">
    <source>
        <dbReference type="PROSITE" id="PS50977"/>
    </source>
</evidence>
<proteinExistence type="predicted"/>
<dbReference type="InterPro" id="IPR050624">
    <property type="entry name" value="HTH-type_Tx_Regulator"/>
</dbReference>
<dbReference type="InterPro" id="IPR009057">
    <property type="entry name" value="Homeodomain-like_sf"/>
</dbReference>
<sequence length="206" mass="23739">MEKDISTEEKIKNAARKVFHEKGYGQARTRDIAEEAGINLALLNYYFRSKEKLFDIIMKESLQEMFGLIVNLVNAEDINLSDKIDMIVARYIDSISKNPNLPLFVLSEIQANPHKIIENVGLKGKSIANNFLFKQIQEQIDKKEIKGVTPLQIFINIVSMSIFPIVGKPLLMNLHAPFGEKEYEIFIEERKALIPQWIKMMLQIDE</sequence>
<protein>
    <recommendedName>
        <fullName evidence="3">HTH tetR-type domain-containing protein</fullName>
    </recommendedName>
</protein>
<evidence type="ECO:0000313" key="4">
    <source>
        <dbReference type="EMBL" id="SBV97921.1"/>
    </source>
</evidence>